<proteinExistence type="predicted"/>
<evidence type="ECO:0000313" key="1">
    <source>
        <dbReference type="EMBL" id="KAJ6971042.1"/>
    </source>
</evidence>
<evidence type="ECO:0000313" key="2">
    <source>
        <dbReference type="Proteomes" id="UP001164929"/>
    </source>
</evidence>
<protein>
    <submittedName>
        <fullName evidence="1">Uncharacterized protein</fullName>
    </submittedName>
</protein>
<organism evidence="1 2">
    <name type="scientific">Populus alba x Populus x berolinensis</name>
    <dbReference type="NCBI Taxonomy" id="444605"/>
    <lineage>
        <taxon>Eukaryota</taxon>
        <taxon>Viridiplantae</taxon>
        <taxon>Streptophyta</taxon>
        <taxon>Embryophyta</taxon>
        <taxon>Tracheophyta</taxon>
        <taxon>Spermatophyta</taxon>
        <taxon>Magnoliopsida</taxon>
        <taxon>eudicotyledons</taxon>
        <taxon>Gunneridae</taxon>
        <taxon>Pentapetalae</taxon>
        <taxon>rosids</taxon>
        <taxon>fabids</taxon>
        <taxon>Malpighiales</taxon>
        <taxon>Salicaceae</taxon>
        <taxon>Saliceae</taxon>
        <taxon>Populus</taxon>
    </lineage>
</organism>
<comment type="caution">
    <text evidence="1">The sequence shown here is derived from an EMBL/GenBank/DDBJ whole genome shotgun (WGS) entry which is preliminary data.</text>
</comment>
<reference evidence="1" key="1">
    <citation type="journal article" date="2023" name="Mol. Ecol. Resour.">
        <title>Chromosome-level genome assembly of a triploid poplar Populus alba 'Berolinensis'.</title>
        <authorList>
            <person name="Chen S."/>
            <person name="Yu Y."/>
            <person name="Wang X."/>
            <person name="Wang S."/>
            <person name="Zhang T."/>
            <person name="Zhou Y."/>
            <person name="He R."/>
            <person name="Meng N."/>
            <person name="Wang Y."/>
            <person name="Liu W."/>
            <person name="Liu Z."/>
            <person name="Liu J."/>
            <person name="Guo Q."/>
            <person name="Huang H."/>
            <person name="Sederoff R.R."/>
            <person name="Wang G."/>
            <person name="Qu G."/>
            <person name="Chen S."/>
        </authorList>
    </citation>
    <scope>NUCLEOTIDE SEQUENCE</scope>
    <source>
        <strain evidence="1">SC-2020</strain>
    </source>
</reference>
<dbReference type="AlphaFoldDB" id="A0AAD6LSR1"/>
<gene>
    <name evidence="1" type="ORF">NC653_035344</name>
</gene>
<accession>A0AAD6LSR1</accession>
<sequence>MTLLVFSSFNHSVSIIIRAQFCTWMQEQRTLGKVSTVSNTFTNGHGCFFAVL</sequence>
<keyword evidence="2" id="KW-1185">Reference proteome</keyword>
<dbReference type="EMBL" id="JAQIZT010000015">
    <property type="protein sequence ID" value="KAJ6971042.1"/>
    <property type="molecule type" value="Genomic_DNA"/>
</dbReference>
<dbReference type="Proteomes" id="UP001164929">
    <property type="component" value="Chromosome 15"/>
</dbReference>
<name>A0AAD6LSR1_9ROSI</name>